<dbReference type="AlphaFoldDB" id="A0A5C2RMV7"/>
<evidence type="ECO:0000313" key="1">
    <source>
        <dbReference type="EMBL" id="RPD52229.1"/>
    </source>
</evidence>
<dbReference type="EMBL" id="ML122387">
    <property type="protein sequence ID" value="RPD52229.1"/>
    <property type="molecule type" value="Genomic_DNA"/>
</dbReference>
<organism evidence="1 2">
    <name type="scientific">Lentinus tigrinus ALCF2SS1-6</name>
    <dbReference type="NCBI Taxonomy" id="1328759"/>
    <lineage>
        <taxon>Eukaryota</taxon>
        <taxon>Fungi</taxon>
        <taxon>Dikarya</taxon>
        <taxon>Basidiomycota</taxon>
        <taxon>Agaricomycotina</taxon>
        <taxon>Agaricomycetes</taxon>
        <taxon>Polyporales</taxon>
        <taxon>Polyporaceae</taxon>
        <taxon>Lentinus</taxon>
    </lineage>
</organism>
<protein>
    <submittedName>
        <fullName evidence="1">Uncharacterized protein</fullName>
    </submittedName>
</protein>
<name>A0A5C2RMV7_9APHY</name>
<sequence length="120" mass="14042">MQMFRNEEDTQPRIQNMIMYGDHPVLICNQEVGNAHFDALSESDTLCLGESEQKVYLLWGYGQLYNFNDQEIWADNLSDLVIETNDHQMVVGIQPQYENDKKDWLLGILLNNEEDDEIED</sequence>
<keyword evidence="2" id="KW-1185">Reference proteome</keyword>
<proteinExistence type="predicted"/>
<reference evidence="1" key="1">
    <citation type="journal article" date="2018" name="Genome Biol. Evol.">
        <title>Genomics and development of Lentinus tigrinus, a white-rot wood-decaying mushroom with dimorphic fruiting bodies.</title>
        <authorList>
            <person name="Wu B."/>
            <person name="Xu Z."/>
            <person name="Knudson A."/>
            <person name="Carlson A."/>
            <person name="Chen N."/>
            <person name="Kovaka S."/>
            <person name="LaButti K."/>
            <person name="Lipzen A."/>
            <person name="Pennachio C."/>
            <person name="Riley R."/>
            <person name="Schakwitz W."/>
            <person name="Umezawa K."/>
            <person name="Ohm R.A."/>
            <person name="Grigoriev I.V."/>
            <person name="Nagy L.G."/>
            <person name="Gibbons J."/>
            <person name="Hibbett D."/>
        </authorList>
    </citation>
    <scope>NUCLEOTIDE SEQUENCE [LARGE SCALE GENOMIC DNA]</scope>
    <source>
        <strain evidence="1">ALCF2SS1-6</strain>
    </source>
</reference>
<dbReference type="Proteomes" id="UP000313359">
    <property type="component" value="Unassembled WGS sequence"/>
</dbReference>
<accession>A0A5C2RMV7</accession>
<gene>
    <name evidence="1" type="ORF">L227DRAFT_568726</name>
</gene>
<evidence type="ECO:0000313" key="2">
    <source>
        <dbReference type="Proteomes" id="UP000313359"/>
    </source>
</evidence>